<dbReference type="SMART" id="SM00387">
    <property type="entry name" value="HATPase_c"/>
    <property type="match status" value="1"/>
</dbReference>
<dbReference type="Pfam" id="PF00512">
    <property type="entry name" value="HisKA"/>
    <property type="match status" value="1"/>
</dbReference>
<dbReference type="GO" id="GO:0016020">
    <property type="term" value="C:membrane"/>
    <property type="evidence" value="ECO:0007669"/>
    <property type="project" value="UniProtKB-SubCell"/>
</dbReference>
<dbReference type="EC" id="2.7.13.3" evidence="3"/>
<evidence type="ECO:0000256" key="6">
    <source>
        <dbReference type="ARBA" id="ARBA00022741"/>
    </source>
</evidence>
<dbReference type="SUPFAM" id="SSF55874">
    <property type="entry name" value="ATPase domain of HSP90 chaperone/DNA topoisomerase II/histidine kinase"/>
    <property type="match status" value="1"/>
</dbReference>
<dbReference type="Pfam" id="PF00072">
    <property type="entry name" value="Response_reg"/>
    <property type="match status" value="1"/>
</dbReference>
<dbReference type="InterPro" id="IPR005467">
    <property type="entry name" value="His_kinase_dom"/>
</dbReference>
<organism evidence="18 19">
    <name type="scientific">Thalassotalea mangrovi</name>
    <dbReference type="NCBI Taxonomy" id="2572245"/>
    <lineage>
        <taxon>Bacteria</taxon>
        <taxon>Pseudomonadati</taxon>
        <taxon>Pseudomonadota</taxon>
        <taxon>Gammaproteobacteria</taxon>
        <taxon>Alteromonadales</taxon>
        <taxon>Colwelliaceae</taxon>
        <taxon>Thalassotalea</taxon>
    </lineage>
</organism>
<dbReference type="Gene3D" id="1.10.287.130">
    <property type="match status" value="1"/>
</dbReference>
<evidence type="ECO:0000256" key="3">
    <source>
        <dbReference type="ARBA" id="ARBA00012438"/>
    </source>
</evidence>
<dbReference type="PROSITE" id="PS50885">
    <property type="entry name" value="HAMP"/>
    <property type="match status" value="1"/>
</dbReference>
<dbReference type="SUPFAM" id="SSF158472">
    <property type="entry name" value="HAMP domain-like"/>
    <property type="match status" value="1"/>
</dbReference>
<evidence type="ECO:0000256" key="12">
    <source>
        <dbReference type="PROSITE-ProRule" id="PRU00169"/>
    </source>
</evidence>
<comment type="catalytic activity">
    <reaction evidence="1">
        <text>ATP + protein L-histidine = ADP + protein N-phospho-L-histidine.</text>
        <dbReference type="EC" id="2.7.13.3"/>
    </reaction>
</comment>
<comment type="caution">
    <text evidence="18">The sequence shown here is derived from an EMBL/GenBank/DDBJ whole genome shotgun (WGS) entry which is preliminary data.</text>
</comment>
<proteinExistence type="predicted"/>
<dbReference type="InterPro" id="IPR003660">
    <property type="entry name" value="HAMP_dom"/>
</dbReference>
<protein>
    <recommendedName>
        <fullName evidence="11">Sensory/regulatory protein RpfC</fullName>
        <ecNumber evidence="3">2.7.13.3</ecNumber>
    </recommendedName>
</protein>
<dbReference type="PANTHER" id="PTHR45339">
    <property type="entry name" value="HYBRID SIGNAL TRANSDUCTION HISTIDINE KINASE J"/>
    <property type="match status" value="1"/>
</dbReference>
<keyword evidence="19" id="KW-1185">Reference proteome</keyword>
<dbReference type="Pfam" id="PF00672">
    <property type="entry name" value="HAMP"/>
    <property type="match status" value="1"/>
</dbReference>
<dbReference type="InterPro" id="IPR001789">
    <property type="entry name" value="Sig_transdc_resp-reg_receiver"/>
</dbReference>
<dbReference type="Gene3D" id="6.10.340.10">
    <property type="match status" value="1"/>
</dbReference>
<dbReference type="PROSITE" id="PS50110">
    <property type="entry name" value="RESPONSE_REGULATORY"/>
    <property type="match status" value="1"/>
</dbReference>
<dbReference type="InterPro" id="IPR004358">
    <property type="entry name" value="Sig_transdc_His_kin-like_C"/>
</dbReference>
<keyword evidence="8" id="KW-0067">ATP-binding</keyword>
<dbReference type="InterPro" id="IPR003594">
    <property type="entry name" value="HATPase_dom"/>
</dbReference>
<keyword evidence="9" id="KW-0902">Two-component regulatory system</keyword>
<dbReference type="FunFam" id="3.30.565.10:FF:000010">
    <property type="entry name" value="Sensor histidine kinase RcsC"/>
    <property type="match status" value="1"/>
</dbReference>
<feature type="domain" description="HAMP" evidence="17">
    <location>
        <begin position="235"/>
        <end position="288"/>
    </location>
</feature>
<name>A0A4U1B1C2_9GAMM</name>
<dbReference type="GO" id="GO:0005524">
    <property type="term" value="F:ATP binding"/>
    <property type="evidence" value="ECO:0007669"/>
    <property type="project" value="UniProtKB-KW"/>
</dbReference>
<evidence type="ECO:0000256" key="13">
    <source>
        <dbReference type="SAM" id="Coils"/>
    </source>
</evidence>
<dbReference type="Pfam" id="PF02518">
    <property type="entry name" value="HATPase_c"/>
    <property type="match status" value="1"/>
</dbReference>
<feature type="domain" description="Response regulatory" evidence="16">
    <location>
        <begin position="681"/>
        <end position="797"/>
    </location>
</feature>
<dbReference type="PROSITE" id="PS50109">
    <property type="entry name" value="HIS_KIN"/>
    <property type="match status" value="1"/>
</dbReference>
<dbReference type="CDD" id="cd00082">
    <property type="entry name" value="HisKA"/>
    <property type="match status" value="1"/>
</dbReference>
<evidence type="ECO:0000256" key="14">
    <source>
        <dbReference type="SAM" id="Phobius"/>
    </source>
</evidence>
<reference evidence="18 19" key="1">
    <citation type="submission" date="2019-04" db="EMBL/GenBank/DDBJ databases">
        <title>Thalassotalea guangxiensis sp. nov., isolated from sediment of the coastal wetland.</title>
        <authorList>
            <person name="Zheng S."/>
            <person name="Zhang D."/>
        </authorList>
    </citation>
    <scope>NUCLEOTIDE SEQUENCE [LARGE SCALE GENOMIC DNA]</scope>
    <source>
        <strain evidence="18 19">ZS-4</strain>
    </source>
</reference>
<comment type="subunit">
    <text evidence="10">At low DSF concentrations, interacts with RpfF.</text>
</comment>
<dbReference type="SMART" id="SM00448">
    <property type="entry name" value="REC"/>
    <property type="match status" value="1"/>
</dbReference>
<keyword evidence="6" id="KW-0547">Nucleotide-binding</keyword>
<dbReference type="GO" id="GO:0000155">
    <property type="term" value="F:phosphorelay sensor kinase activity"/>
    <property type="evidence" value="ECO:0007669"/>
    <property type="project" value="InterPro"/>
</dbReference>
<evidence type="ECO:0000256" key="11">
    <source>
        <dbReference type="ARBA" id="ARBA00068150"/>
    </source>
</evidence>
<dbReference type="FunFam" id="1.10.287.130:FF:000002">
    <property type="entry name" value="Two-component osmosensing histidine kinase"/>
    <property type="match status" value="1"/>
</dbReference>
<dbReference type="CDD" id="cd17546">
    <property type="entry name" value="REC_hyHK_CKI1_RcsC-like"/>
    <property type="match status" value="1"/>
</dbReference>
<keyword evidence="4 12" id="KW-0597">Phosphoprotein</keyword>
<comment type="subcellular location">
    <subcellularLocation>
        <location evidence="2">Membrane</location>
    </subcellularLocation>
</comment>
<dbReference type="SMART" id="SM00388">
    <property type="entry name" value="HisKA"/>
    <property type="match status" value="1"/>
</dbReference>
<dbReference type="CDD" id="cd06225">
    <property type="entry name" value="HAMP"/>
    <property type="match status" value="1"/>
</dbReference>
<keyword evidence="5" id="KW-0808">Transferase</keyword>
<evidence type="ECO:0000256" key="5">
    <source>
        <dbReference type="ARBA" id="ARBA00022679"/>
    </source>
</evidence>
<evidence type="ECO:0000256" key="1">
    <source>
        <dbReference type="ARBA" id="ARBA00000085"/>
    </source>
</evidence>
<evidence type="ECO:0000313" key="19">
    <source>
        <dbReference type="Proteomes" id="UP000307999"/>
    </source>
</evidence>
<feature type="transmembrane region" description="Helical" evidence="14">
    <location>
        <begin position="6"/>
        <end position="28"/>
    </location>
</feature>
<dbReference type="Gene3D" id="3.40.50.2300">
    <property type="match status" value="1"/>
</dbReference>
<evidence type="ECO:0000313" key="18">
    <source>
        <dbReference type="EMBL" id="TKB43144.1"/>
    </source>
</evidence>
<dbReference type="AlphaFoldDB" id="A0A4U1B1C2"/>
<dbReference type="OrthoDB" id="9810730at2"/>
<dbReference type="EMBL" id="SWDB01000042">
    <property type="protein sequence ID" value="TKB43144.1"/>
    <property type="molecule type" value="Genomic_DNA"/>
</dbReference>
<feature type="modified residue" description="4-aspartylphosphate" evidence="12">
    <location>
        <position position="730"/>
    </location>
</feature>
<dbReference type="PRINTS" id="PR00344">
    <property type="entry name" value="BCTRLSENSOR"/>
</dbReference>
<evidence type="ECO:0000256" key="7">
    <source>
        <dbReference type="ARBA" id="ARBA00022777"/>
    </source>
</evidence>
<dbReference type="SUPFAM" id="SSF47384">
    <property type="entry name" value="Homodimeric domain of signal transducing histidine kinase"/>
    <property type="match status" value="1"/>
</dbReference>
<sequence>MTLNRFLVRFLLLLVVLIVANIVAFRFYNKAIDDLIAHHNDRLAILELSNLVRSKSNKLTRTSRTYVTTGDKAYKEYFFEVSDIWNGRNPRPQNFFSIYWDKYHTDRLREIHHSTPIRELIQHLLAPEKILKELYQATQLSEQLAETEEEAIRIFESDPESGRKIALKMLYGPDYLKTKSDIMDHIDKFKDSYDVWHFKKVNALEKRADMFRIGKTCVQLSLILVLLVGSYFISRQISRPVSRLVELAKSISEGHFNTRLKLNSKVADISWLAKAMNQMQDDIAETVQQYEQQALVATAAKQQAEAANKSRGEFLANMSHEIRTPMNGIIGISQLLQQQNLTSEDRAYVDKILLSSRQLLDILNDILDFSKIDSDRLQLEEVDFELLSVFDRLSNVLGIQAQEKNLGFYFDIPAGFKQMYHGDPVRIGQILLNLCSNAIKFTNHGRVDVVLDLLEDKDEIAIHIKDTGIGLSEEQLQAIFDPFRQADNSTSRRFGGTGLGLTISQSLAKMMDGRIEVTSTLNRGSTFSLIIPDRCSAVEPYQIPDNLAIYLFSGVSHHIHLIKRSCKYHNINFRYSPIETLGQVEEQQEQDLWIIIDACADPDNSLLNSVEKNQDWLARQETKLILLSNINQPKVRELFSFKENLEQIQSPLLLKDIAEILFKGDQDEPKPVISNRFSGTRILLAEDFKLNQIVAKGLLEKLGVEVDIAENGEQVIKALQYHNYQLIFMDVHMPVMDGHEATKEIRQHTQFDHIPIVALTADAQSHHIQQCLDSGMNDFLAKPFLLADIEKMLHKHLR</sequence>
<evidence type="ECO:0000259" key="17">
    <source>
        <dbReference type="PROSITE" id="PS50885"/>
    </source>
</evidence>
<dbReference type="SMART" id="SM00304">
    <property type="entry name" value="HAMP"/>
    <property type="match status" value="1"/>
</dbReference>
<accession>A0A4U1B1C2</accession>
<evidence type="ECO:0000256" key="4">
    <source>
        <dbReference type="ARBA" id="ARBA00022553"/>
    </source>
</evidence>
<evidence type="ECO:0000256" key="10">
    <source>
        <dbReference type="ARBA" id="ARBA00064003"/>
    </source>
</evidence>
<gene>
    <name evidence="18" type="ORF">E8M12_15805</name>
</gene>
<evidence type="ECO:0000259" key="15">
    <source>
        <dbReference type="PROSITE" id="PS50109"/>
    </source>
</evidence>
<dbReference type="InterPro" id="IPR036890">
    <property type="entry name" value="HATPase_C_sf"/>
</dbReference>
<keyword evidence="14" id="KW-0812">Transmembrane</keyword>
<dbReference type="CDD" id="cd16922">
    <property type="entry name" value="HATPase_EvgS-ArcB-TorS-like"/>
    <property type="match status" value="1"/>
</dbReference>
<evidence type="ECO:0000256" key="8">
    <source>
        <dbReference type="ARBA" id="ARBA00022840"/>
    </source>
</evidence>
<dbReference type="InterPro" id="IPR036097">
    <property type="entry name" value="HisK_dim/P_sf"/>
</dbReference>
<dbReference type="PANTHER" id="PTHR45339:SF1">
    <property type="entry name" value="HYBRID SIGNAL TRANSDUCTION HISTIDINE KINASE J"/>
    <property type="match status" value="1"/>
</dbReference>
<dbReference type="InterPro" id="IPR011006">
    <property type="entry name" value="CheY-like_superfamily"/>
</dbReference>
<dbReference type="SUPFAM" id="SSF52172">
    <property type="entry name" value="CheY-like"/>
    <property type="match status" value="1"/>
</dbReference>
<keyword evidence="7" id="KW-0418">Kinase</keyword>
<dbReference type="InterPro" id="IPR003661">
    <property type="entry name" value="HisK_dim/P_dom"/>
</dbReference>
<evidence type="ECO:0000256" key="2">
    <source>
        <dbReference type="ARBA" id="ARBA00004370"/>
    </source>
</evidence>
<keyword evidence="13" id="KW-0175">Coiled coil</keyword>
<feature type="domain" description="Histidine kinase" evidence="15">
    <location>
        <begin position="317"/>
        <end position="535"/>
    </location>
</feature>
<evidence type="ECO:0000256" key="9">
    <source>
        <dbReference type="ARBA" id="ARBA00023012"/>
    </source>
</evidence>
<dbReference type="Gene3D" id="3.30.565.10">
    <property type="entry name" value="Histidine kinase-like ATPase, C-terminal domain"/>
    <property type="match status" value="1"/>
</dbReference>
<evidence type="ECO:0000259" key="16">
    <source>
        <dbReference type="PROSITE" id="PS50110"/>
    </source>
</evidence>
<dbReference type="RefSeq" id="WP_136737241.1">
    <property type="nucleotide sequence ID" value="NZ_SWDB01000042.1"/>
</dbReference>
<keyword evidence="14" id="KW-0472">Membrane</keyword>
<dbReference type="Proteomes" id="UP000307999">
    <property type="component" value="Unassembled WGS sequence"/>
</dbReference>
<keyword evidence="14" id="KW-1133">Transmembrane helix</keyword>
<feature type="coiled-coil region" evidence="13">
    <location>
        <begin position="273"/>
        <end position="307"/>
    </location>
</feature>